<reference evidence="9" key="1">
    <citation type="journal article" date="2015" name="Proc. Natl. Acad. Sci. U.S.A.">
        <title>Genome sequencing of adzuki bean (Vigna angularis) provides insight into high starch and low fat accumulation and domestication.</title>
        <authorList>
            <person name="Yang K."/>
            <person name="Tian Z."/>
            <person name="Chen C."/>
            <person name="Luo L."/>
            <person name="Zhao B."/>
            <person name="Wang Z."/>
            <person name="Yu L."/>
            <person name="Li Y."/>
            <person name="Sun Y."/>
            <person name="Li W."/>
            <person name="Chen Y."/>
            <person name="Li Y."/>
            <person name="Zhang Y."/>
            <person name="Ai D."/>
            <person name="Zhao J."/>
            <person name="Shang C."/>
            <person name="Ma Y."/>
            <person name="Wu B."/>
            <person name="Wang M."/>
            <person name="Gao L."/>
            <person name="Sun D."/>
            <person name="Zhang P."/>
            <person name="Guo F."/>
            <person name="Wang W."/>
            <person name="Li Y."/>
            <person name="Wang J."/>
            <person name="Varshney R.K."/>
            <person name="Wang J."/>
            <person name="Ling H.Q."/>
            <person name="Wan P."/>
        </authorList>
    </citation>
    <scope>NUCLEOTIDE SEQUENCE</scope>
    <source>
        <strain evidence="9">cv. Jingnong 6</strain>
    </source>
</reference>
<evidence type="ECO:0000313" key="9">
    <source>
        <dbReference type="Proteomes" id="UP000053144"/>
    </source>
</evidence>
<dbReference type="SUPFAM" id="SSF48452">
    <property type="entry name" value="TPR-like"/>
    <property type="match status" value="1"/>
</dbReference>
<comment type="similarity">
    <text evidence="2">Belongs to the crooked-neck family.</text>
</comment>
<name>A0A0L9UYW8_PHAAN</name>
<dbReference type="GO" id="GO:0071007">
    <property type="term" value="C:U2-type catalytic step 2 spliceosome"/>
    <property type="evidence" value="ECO:0007669"/>
    <property type="project" value="TreeGrafter"/>
</dbReference>
<dbReference type="InterPro" id="IPR045075">
    <property type="entry name" value="Syf1-like"/>
</dbReference>
<keyword evidence="5" id="KW-0508">mRNA splicing</keyword>
<evidence type="ECO:0000256" key="4">
    <source>
        <dbReference type="ARBA" id="ARBA00022737"/>
    </source>
</evidence>
<dbReference type="Gene3D" id="1.25.40.10">
    <property type="entry name" value="Tetratricopeptide repeat domain"/>
    <property type="match status" value="1"/>
</dbReference>
<feature type="domain" description="Pre-mRNA-splicing factor Syf1-like N-terminal HAT-repeats" evidence="7">
    <location>
        <begin position="15"/>
        <end position="129"/>
    </location>
</feature>
<evidence type="ECO:0000259" key="7">
    <source>
        <dbReference type="Pfam" id="PF23233"/>
    </source>
</evidence>
<keyword evidence="6" id="KW-0539">Nucleus</keyword>
<dbReference type="GO" id="GO:0000974">
    <property type="term" value="C:Prp19 complex"/>
    <property type="evidence" value="ECO:0007669"/>
    <property type="project" value="TreeGrafter"/>
</dbReference>
<evidence type="ECO:0000256" key="1">
    <source>
        <dbReference type="ARBA" id="ARBA00004123"/>
    </source>
</evidence>
<dbReference type="AlphaFoldDB" id="A0A0L9UYW8"/>
<dbReference type="Pfam" id="PF23233">
    <property type="entry name" value="HAT_Syf1_CNRKL1_N"/>
    <property type="match status" value="1"/>
</dbReference>
<evidence type="ECO:0000256" key="3">
    <source>
        <dbReference type="ARBA" id="ARBA00022664"/>
    </source>
</evidence>
<dbReference type="EMBL" id="CM003377">
    <property type="protein sequence ID" value="KOM47896.1"/>
    <property type="molecule type" value="Genomic_DNA"/>
</dbReference>
<sequence length="129" mass="15722">MAIAQDLYPSEDNLFLKLWWRYLIARSEVPFKKRFEIYKQALKALPESYKPWHAYLRERLDLVHNLPITHSQYDTLNNTFERALLTMHKMPRIWVMYLQTLTNQKLVTRTRRTFDRALYAIPVTQHDRI</sequence>
<accession>A0A0L9UYW8</accession>
<dbReference type="GO" id="GO:0000349">
    <property type="term" value="P:generation of catalytic spliceosome for first transesterification step"/>
    <property type="evidence" value="ECO:0007669"/>
    <property type="project" value="TreeGrafter"/>
</dbReference>
<protein>
    <recommendedName>
        <fullName evidence="7">Pre-mRNA-splicing factor Syf1-like N-terminal HAT-repeats domain-containing protein</fullName>
    </recommendedName>
</protein>
<dbReference type="PANTHER" id="PTHR11246:SF5">
    <property type="entry name" value="PRE-MRNA-SPLICING FACTOR SYF1"/>
    <property type="match status" value="1"/>
</dbReference>
<evidence type="ECO:0000256" key="6">
    <source>
        <dbReference type="ARBA" id="ARBA00023242"/>
    </source>
</evidence>
<keyword evidence="4" id="KW-0677">Repeat</keyword>
<evidence type="ECO:0000256" key="5">
    <source>
        <dbReference type="ARBA" id="ARBA00023187"/>
    </source>
</evidence>
<dbReference type="GO" id="GO:0071014">
    <property type="term" value="C:post-mRNA release spliceosomal complex"/>
    <property type="evidence" value="ECO:0007669"/>
    <property type="project" value="TreeGrafter"/>
</dbReference>
<comment type="subcellular location">
    <subcellularLocation>
        <location evidence="1">Nucleus</location>
    </subcellularLocation>
</comment>
<dbReference type="InterPro" id="IPR011990">
    <property type="entry name" value="TPR-like_helical_dom_sf"/>
</dbReference>
<dbReference type="PANTHER" id="PTHR11246">
    <property type="entry name" value="PRE-MRNA SPLICING FACTOR"/>
    <property type="match status" value="1"/>
</dbReference>
<dbReference type="Proteomes" id="UP000053144">
    <property type="component" value="Chromosome 7"/>
</dbReference>
<gene>
    <name evidence="8" type="ORF">LR48_Vigan07g160000</name>
</gene>
<proteinExistence type="inferred from homology"/>
<evidence type="ECO:0000313" key="8">
    <source>
        <dbReference type="EMBL" id="KOM47896.1"/>
    </source>
</evidence>
<dbReference type="STRING" id="3914.A0A0L9UYW8"/>
<keyword evidence="3" id="KW-0507">mRNA processing</keyword>
<dbReference type="InterPro" id="IPR055433">
    <property type="entry name" value="HAT_Syf1-like_N"/>
</dbReference>
<dbReference type="Gramene" id="KOM47896">
    <property type="protein sequence ID" value="KOM47896"/>
    <property type="gene ID" value="LR48_Vigan07g160000"/>
</dbReference>
<evidence type="ECO:0000256" key="2">
    <source>
        <dbReference type="ARBA" id="ARBA00008644"/>
    </source>
</evidence>
<organism evidence="8 9">
    <name type="scientific">Phaseolus angularis</name>
    <name type="common">Azuki bean</name>
    <name type="synonym">Vigna angularis</name>
    <dbReference type="NCBI Taxonomy" id="3914"/>
    <lineage>
        <taxon>Eukaryota</taxon>
        <taxon>Viridiplantae</taxon>
        <taxon>Streptophyta</taxon>
        <taxon>Embryophyta</taxon>
        <taxon>Tracheophyta</taxon>
        <taxon>Spermatophyta</taxon>
        <taxon>Magnoliopsida</taxon>
        <taxon>eudicotyledons</taxon>
        <taxon>Gunneridae</taxon>
        <taxon>Pentapetalae</taxon>
        <taxon>rosids</taxon>
        <taxon>fabids</taxon>
        <taxon>Fabales</taxon>
        <taxon>Fabaceae</taxon>
        <taxon>Papilionoideae</taxon>
        <taxon>50 kb inversion clade</taxon>
        <taxon>NPAAA clade</taxon>
        <taxon>indigoferoid/millettioid clade</taxon>
        <taxon>Phaseoleae</taxon>
        <taxon>Vigna</taxon>
    </lineage>
</organism>